<feature type="transmembrane region" description="Helical" evidence="1">
    <location>
        <begin position="100"/>
        <end position="117"/>
    </location>
</feature>
<keyword evidence="1" id="KW-0472">Membrane</keyword>
<keyword evidence="3" id="KW-1185">Reference proteome</keyword>
<evidence type="ECO:0000256" key="1">
    <source>
        <dbReference type="SAM" id="Phobius"/>
    </source>
</evidence>
<name>A0A016SYD6_9BILA</name>
<sequence>MSSFKPFLGDINRRSVAVKSGPMLHISGRTPTSYGTPCTDKLKSCRSLLSPYGMLIFWRAKTCYWVFETDQHHSYIFRPYPIYFLFSMLVLQSVRRTWPVVYRAAIIAASFTVLILLQRITQYNIRNNTQSRSPASEENGRSTRHARLDSQAVIRTTSVLLDSIDIDCKGLIRGDADKIALYENWTFSMRPAEDMILYSEDRKEHFMGLQF</sequence>
<protein>
    <submittedName>
        <fullName evidence="2">Uncharacterized protein</fullName>
    </submittedName>
</protein>
<dbReference type="Proteomes" id="UP000024635">
    <property type="component" value="Unassembled WGS sequence"/>
</dbReference>
<proteinExistence type="predicted"/>
<keyword evidence="1" id="KW-1133">Transmembrane helix</keyword>
<dbReference type="AlphaFoldDB" id="A0A016SYD6"/>
<comment type="caution">
    <text evidence="2">The sequence shown here is derived from an EMBL/GenBank/DDBJ whole genome shotgun (WGS) entry which is preliminary data.</text>
</comment>
<dbReference type="EMBL" id="JARK01001496">
    <property type="protein sequence ID" value="EYB95437.1"/>
    <property type="molecule type" value="Genomic_DNA"/>
</dbReference>
<evidence type="ECO:0000313" key="3">
    <source>
        <dbReference type="Proteomes" id="UP000024635"/>
    </source>
</evidence>
<reference evidence="3" key="1">
    <citation type="journal article" date="2015" name="Nat. Genet.">
        <title>The genome and transcriptome of the zoonotic hookworm Ancylostoma ceylanicum identify infection-specific gene families.</title>
        <authorList>
            <person name="Schwarz E.M."/>
            <person name="Hu Y."/>
            <person name="Antoshechkin I."/>
            <person name="Miller M.M."/>
            <person name="Sternberg P.W."/>
            <person name="Aroian R.V."/>
        </authorList>
    </citation>
    <scope>NUCLEOTIDE SEQUENCE</scope>
    <source>
        <strain evidence="3">HY135</strain>
    </source>
</reference>
<accession>A0A016SYD6</accession>
<dbReference type="OrthoDB" id="10585269at2759"/>
<gene>
    <name evidence="2" type="primary">Acey_s0160.g3353</name>
    <name evidence="2" type="ORF">Y032_0160g3353</name>
</gene>
<evidence type="ECO:0000313" key="2">
    <source>
        <dbReference type="EMBL" id="EYB95437.1"/>
    </source>
</evidence>
<keyword evidence="1" id="KW-0812">Transmembrane</keyword>
<organism evidence="2 3">
    <name type="scientific">Ancylostoma ceylanicum</name>
    <dbReference type="NCBI Taxonomy" id="53326"/>
    <lineage>
        <taxon>Eukaryota</taxon>
        <taxon>Metazoa</taxon>
        <taxon>Ecdysozoa</taxon>
        <taxon>Nematoda</taxon>
        <taxon>Chromadorea</taxon>
        <taxon>Rhabditida</taxon>
        <taxon>Rhabditina</taxon>
        <taxon>Rhabditomorpha</taxon>
        <taxon>Strongyloidea</taxon>
        <taxon>Ancylostomatidae</taxon>
        <taxon>Ancylostomatinae</taxon>
        <taxon>Ancylostoma</taxon>
    </lineage>
</organism>